<dbReference type="HOGENOM" id="CLU_011521_0_0_0"/>
<sequence length="1018" mass="112181">MDTPSSVTHIGKYEVLSELGRGGMGVVYRAEDKNIGREVAIKTLTDATPELRQRFQSEARTGVLNHQNIVTVYDFGEQDGNPYIVMEFLHGESLEKVLRNNTLTIVDKLDIVRQVCNGMGYAHSKGVVHRDIKPANVMVQPDGNAKIVDFGIARLESSSGHTQTGAVIGTFHYISPERLKGHPSDGRADIWAAGIMLYQMLTGVLPFGGEDISALHKVVNEPFPPLGTYLQDYPTGLDMVLDRALAKDPDERYATAEEMAGDLEALNETLKRARVGEMLGQVKMLLEQEKLTSARPLLIDLQRLDPQNFEIRKLLREVQDRLARQQKSEQVRQTLNQAEEAVLGQRYVEALELYKQAARVDPNANGLTEKIEHVRGLKEKVDKIASLQQQARDARHRSDFTAASQLIEQALQLDERNTDLRNEKAGIVQEMQRQAKDGTRRKLKESGKDLLSNRDFTGAIKNLREALDIDPTDVEAQKMFQEATARQEEDRRRKVIDQIVAEIQDSLFRGESDRALQLINRALDRLPAEAQLLRLKGETEKKLQEEHARKLVESTSLKVQELFFSNPQEALSCIQKALDEIPGEERLLALQERVVDQLKKANLEGLRAQYLKHAQTSLDAAQYDQAISTLETAALDCGETPEITYLLEHARTEKLNKERSQAAAAVLEEAHRKLAAEDLEGAIAVLKPAAQQGGTPAIEQLLRQTQERLDEIGRRMEAVIARVQSLSETDPAQALQLLNSQPAAVQQHSQLKAIRAKIEGRAEQQRAIQASIAQANELLNKRDLRGGLEILEAVRNAYGDSPEITAVVTDYKRRQVPIANAMVGESISQARQAILAKKGPLALEELRKSAEVLAVSDANLQADWNRLAQEAAKVSKARLDTTGSVPIIVQSKGLSSMLIGILAAVVLIVAGAVFYVIHTRSNTGGGAAMSFIQLNASPFGEVVSITGSSGNVVLLPAGSHMTPLRVDAVPEGTYTVVFKSSDGSTQQQTCDLAADHMCSATFTTLGDSQIDEILAGQK</sequence>
<dbReference type="InterPro" id="IPR000719">
    <property type="entry name" value="Prot_kinase_dom"/>
</dbReference>
<keyword evidence="8" id="KW-0175">Coiled coil</keyword>
<geneLocation type="plasmid" evidence="11 12">
    <name>pACIX901</name>
</geneLocation>
<dbReference type="RefSeq" id="WP_013572985.1">
    <property type="nucleotide sequence ID" value="NC_015057.1"/>
</dbReference>
<proteinExistence type="predicted"/>
<dbReference type="AlphaFoldDB" id="E8X6J1"/>
<dbReference type="PANTHER" id="PTHR43289">
    <property type="entry name" value="MITOGEN-ACTIVATED PROTEIN KINASE KINASE KINASE 20-RELATED"/>
    <property type="match status" value="1"/>
</dbReference>
<dbReference type="InterPro" id="IPR011990">
    <property type="entry name" value="TPR-like_helical_dom_sf"/>
</dbReference>
<reference evidence="12" key="1">
    <citation type="submission" date="2011-01" db="EMBL/GenBank/DDBJ databases">
        <title>Complete sequence of plasmid1 of Acidobacterium sp. MP5ACTX9.</title>
        <authorList>
            <consortium name="US DOE Joint Genome Institute"/>
            <person name="Lucas S."/>
            <person name="Copeland A."/>
            <person name="Lapidus A."/>
            <person name="Cheng J.-F."/>
            <person name="Goodwin L."/>
            <person name="Pitluck S."/>
            <person name="Teshima H."/>
            <person name="Detter J.C."/>
            <person name="Han C."/>
            <person name="Tapia R."/>
            <person name="Land M."/>
            <person name="Hauser L."/>
            <person name="Kyrpides N."/>
            <person name="Ivanova N."/>
            <person name="Ovchinnikova G."/>
            <person name="Pagani I."/>
            <person name="Rawat S.R."/>
            <person name="Mannisto M."/>
            <person name="Haggblom M.M."/>
            <person name="Woyke T."/>
        </authorList>
    </citation>
    <scope>NUCLEOTIDE SEQUENCE [LARGE SCALE GENOMIC DNA]</scope>
    <source>
        <strain evidence="12">MP5ACTX9</strain>
        <plasmid evidence="12">Plasmid pACIX901</plasmid>
    </source>
</reference>
<dbReference type="Gene3D" id="1.10.510.10">
    <property type="entry name" value="Transferase(Phosphotransferase) domain 1"/>
    <property type="match status" value="1"/>
</dbReference>
<keyword evidence="9" id="KW-0472">Membrane</keyword>
<gene>
    <name evidence="11" type="ordered locus">AciX9_4307</name>
</gene>
<evidence type="ECO:0000256" key="7">
    <source>
        <dbReference type="PROSITE-ProRule" id="PRU10141"/>
    </source>
</evidence>
<feature type="coiled-coil region" evidence="8">
    <location>
        <begin position="377"/>
        <end position="423"/>
    </location>
</feature>
<evidence type="ECO:0000256" key="4">
    <source>
        <dbReference type="ARBA" id="ARBA00022741"/>
    </source>
</evidence>
<evidence type="ECO:0000256" key="1">
    <source>
        <dbReference type="ARBA" id="ARBA00012513"/>
    </source>
</evidence>
<dbReference type="Gene3D" id="3.30.200.20">
    <property type="entry name" value="Phosphorylase Kinase, domain 1"/>
    <property type="match status" value="1"/>
</dbReference>
<dbReference type="SMART" id="SM00220">
    <property type="entry name" value="S_TKc"/>
    <property type="match status" value="1"/>
</dbReference>
<keyword evidence="12" id="KW-1185">Reference proteome</keyword>
<dbReference type="InterPro" id="IPR011009">
    <property type="entry name" value="Kinase-like_dom_sf"/>
</dbReference>
<dbReference type="CDD" id="cd14014">
    <property type="entry name" value="STKc_PknB_like"/>
    <property type="match status" value="1"/>
</dbReference>
<evidence type="ECO:0000313" key="11">
    <source>
        <dbReference type="EMBL" id="ADW71075.1"/>
    </source>
</evidence>
<dbReference type="Proteomes" id="UP000000343">
    <property type="component" value="Plasmid pACIX901"/>
</dbReference>
<dbReference type="EMBL" id="CP002481">
    <property type="protein sequence ID" value="ADW71075.1"/>
    <property type="molecule type" value="Genomic_DNA"/>
</dbReference>
<dbReference type="Gene3D" id="1.25.40.10">
    <property type="entry name" value="Tetratricopeptide repeat domain"/>
    <property type="match status" value="1"/>
</dbReference>
<dbReference type="FunFam" id="1.10.510.10:FF:000021">
    <property type="entry name" value="Serine/threonine protein kinase"/>
    <property type="match status" value="1"/>
</dbReference>
<feature type="domain" description="Protein kinase" evidence="10">
    <location>
        <begin position="13"/>
        <end position="270"/>
    </location>
</feature>
<evidence type="ECO:0000256" key="8">
    <source>
        <dbReference type="SAM" id="Coils"/>
    </source>
</evidence>
<accession>E8X6J1</accession>
<evidence type="ECO:0000256" key="6">
    <source>
        <dbReference type="ARBA" id="ARBA00022840"/>
    </source>
</evidence>
<evidence type="ECO:0000313" key="12">
    <source>
        <dbReference type="Proteomes" id="UP000000343"/>
    </source>
</evidence>
<evidence type="ECO:0000256" key="3">
    <source>
        <dbReference type="ARBA" id="ARBA00022679"/>
    </source>
</evidence>
<organism evidence="12">
    <name type="scientific">Granulicella tundricola (strain ATCC BAA-1859 / DSM 23138 / MP5ACTX9)</name>
    <dbReference type="NCBI Taxonomy" id="1198114"/>
    <lineage>
        <taxon>Bacteria</taxon>
        <taxon>Pseudomonadati</taxon>
        <taxon>Acidobacteriota</taxon>
        <taxon>Terriglobia</taxon>
        <taxon>Terriglobales</taxon>
        <taxon>Acidobacteriaceae</taxon>
        <taxon>Granulicella</taxon>
    </lineage>
</organism>
<keyword evidence="9" id="KW-0812">Transmembrane</keyword>
<evidence type="ECO:0000256" key="9">
    <source>
        <dbReference type="SAM" id="Phobius"/>
    </source>
</evidence>
<keyword evidence="6 7" id="KW-0067">ATP-binding</keyword>
<dbReference type="PROSITE" id="PS00108">
    <property type="entry name" value="PROTEIN_KINASE_ST"/>
    <property type="match status" value="1"/>
</dbReference>
<dbReference type="PROSITE" id="PS00107">
    <property type="entry name" value="PROTEIN_KINASE_ATP"/>
    <property type="match status" value="1"/>
</dbReference>
<keyword evidence="5 11" id="KW-0418">Kinase</keyword>
<dbReference type="InterPro" id="IPR008271">
    <property type="entry name" value="Ser/Thr_kinase_AS"/>
</dbReference>
<dbReference type="SUPFAM" id="SSF48452">
    <property type="entry name" value="TPR-like"/>
    <property type="match status" value="2"/>
</dbReference>
<keyword evidence="4 7" id="KW-0547">Nucleotide-binding</keyword>
<dbReference type="PANTHER" id="PTHR43289:SF30">
    <property type="entry name" value="NON-SPECIFIC SERINE_THREONINE PROTEIN KINASE"/>
    <property type="match status" value="1"/>
</dbReference>
<name>E8X6J1_GRATM</name>
<dbReference type="OrthoDB" id="9801841at2"/>
<dbReference type="KEGG" id="acm:AciX9_4307"/>
<evidence type="ECO:0000259" key="10">
    <source>
        <dbReference type="PROSITE" id="PS50011"/>
    </source>
</evidence>
<dbReference type="GO" id="GO:0004674">
    <property type="term" value="F:protein serine/threonine kinase activity"/>
    <property type="evidence" value="ECO:0007669"/>
    <property type="project" value="UniProtKB-KW"/>
</dbReference>
<dbReference type="Pfam" id="PF00069">
    <property type="entry name" value="Pkinase"/>
    <property type="match status" value="1"/>
</dbReference>
<evidence type="ECO:0000256" key="2">
    <source>
        <dbReference type="ARBA" id="ARBA00022527"/>
    </source>
</evidence>
<protein>
    <recommendedName>
        <fullName evidence="1">non-specific serine/threonine protein kinase</fullName>
        <ecNumber evidence="1">2.7.11.1</ecNumber>
    </recommendedName>
</protein>
<evidence type="ECO:0000256" key="5">
    <source>
        <dbReference type="ARBA" id="ARBA00022777"/>
    </source>
</evidence>
<feature type="transmembrane region" description="Helical" evidence="9">
    <location>
        <begin position="894"/>
        <end position="917"/>
    </location>
</feature>
<dbReference type="EC" id="2.7.11.1" evidence="1"/>
<dbReference type="SMART" id="SM00028">
    <property type="entry name" value="TPR"/>
    <property type="match status" value="3"/>
</dbReference>
<keyword evidence="2 11" id="KW-0723">Serine/threonine-protein kinase</keyword>
<keyword evidence="3" id="KW-0808">Transferase</keyword>
<keyword evidence="9" id="KW-1133">Transmembrane helix</keyword>
<feature type="binding site" evidence="7">
    <location>
        <position position="42"/>
    </location>
    <ligand>
        <name>ATP</name>
        <dbReference type="ChEBI" id="CHEBI:30616"/>
    </ligand>
</feature>
<keyword evidence="11" id="KW-0614">Plasmid</keyword>
<dbReference type="InterPro" id="IPR019734">
    <property type="entry name" value="TPR_rpt"/>
</dbReference>
<dbReference type="PROSITE" id="PS50011">
    <property type="entry name" value="PROTEIN_KINASE_DOM"/>
    <property type="match status" value="1"/>
</dbReference>
<dbReference type="GO" id="GO:0005524">
    <property type="term" value="F:ATP binding"/>
    <property type="evidence" value="ECO:0007669"/>
    <property type="project" value="UniProtKB-UniRule"/>
</dbReference>
<dbReference type="InterPro" id="IPR017441">
    <property type="entry name" value="Protein_kinase_ATP_BS"/>
</dbReference>
<dbReference type="SUPFAM" id="SSF56112">
    <property type="entry name" value="Protein kinase-like (PK-like)"/>
    <property type="match status" value="1"/>
</dbReference>